<keyword evidence="18" id="KW-1185">Reference proteome</keyword>
<evidence type="ECO:0000256" key="3">
    <source>
        <dbReference type="ARBA" id="ARBA00022763"/>
    </source>
</evidence>
<evidence type="ECO:0000256" key="9">
    <source>
        <dbReference type="ARBA" id="ARBA00023235"/>
    </source>
</evidence>
<evidence type="ECO:0000259" key="16">
    <source>
        <dbReference type="PROSITE" id="PS51217"/>
    </source>
</evidence>
<dbReference type="Gene3D" id="1.10.10.160">
    <property type="match status" value="1"/>
</dbReference>
<dbReference type="Proteomes" id="UP000009102">
    <property type="component" value="Chromosome"/>
</dbReference>
<accession>D0KZT3</accession>
<reference evidence="17 18" key="1">
    <citation type="submission" date="2009-10" db="EMBL/GenBank/DDBJ databases">
        <title>Complete sequence of Halothiobacillus neapolitanus c2.</title>
        <authorList>
            <consortium name="US DOE Joint Genome Institute"/>
            <person name="Lucas S."/>
            <person name="Copeland A."/>
            <person name="Lapidus A."/>
            <person name="Glavina del Rio T."/>
            <person name="Tice H."/>
            <person name="Bruce D."/>
            <person name="Goodwin L."/>
            <person name="Pitluck S."/>
            <person name="Davenport K."/>
            <person name="Brettin T."/>
            <person name="Detter J.C."/>
            <person name="Han C."/>
            <person name="Tapia R."/>
            <person name="Larimer F."/>
            <person name="Land M."/>
            <person name="Hauser L."/>
            <person name="Kyrpides N."/>
            <person name="Mikhailova N."/>
            <person name="Kerfeld C."/>
            <person name="Cannon G."/>
            <person name="Heinhort S."/>
        </authorList>
    </citation>
    <scope>NUCLEOTIDE SEQUENCE [LARGE SCALE GENOMIC DNA]</scope>
    <source>
        <strain evidence="18">ATCC 23641 / c2</strain>
    </source>
</reference>
<evidence type="ECO:0000256" key="1">
    <source>
        <dbReference type="ARBA" id="ARBA00009922"/>
    </source>
</evidence>
<dbReference type="RefSeq" id="WP_012823992.1">
    <property type="nucleotide sequence ID" value="NC_013422.1"/>
</dbReference>
<evidence type="ECO:0000256" key="8">
    <source>
        <dbReference type="ARBA" id="ARBA00023204"/>
    </source>
</evidence>
<keyword evidence="4 14" id="KW-0378">Hydrolase</keyword>
<evidence type="ECO:0000256" key="4">
    <source>
        <dbReference type="ARBA" id="ARBA00022801"/>
    </source>
</evidence>
<evidence type="ECO:0000256" key="11">
    <source>
        <dbReference type="ARBA" id="ARBA00034808"/>
    </source>
</evidence>
<dbReference type="InterPro" id="IPR014017">
    <property type="entry name" value="DNA_helicase_UvrD-like_C"/>
</dbReference>
<organism evidence="17 18">
    <name type="scientific">Halothiobacillus neapolitanus (strain ATCC 23641 / DSM 15147 / CIP 104769 / NCIMB 8539 / c2)</name>
    <name type="common">Thiobacillus neapolitanus</name>
    <dbReference type="NCBI Taxonomy" id="555778"/>
    <lineage>
        <taxon>Bacteria</taxon>
        <taxon>Pseudomonadati</taxon>
        <taxon>Pseudomonadota</taxon>
        <taxon>Gammaproteobacteria</taxon>
        <taxon>Chromatiales</taxon>
        <taxon>Halothiobacillaceae</taxon>
        <taxon>Halothiobacillus</taxon>
    </lineage>
</organism>
<evidence type="ECO:0000256" key="6">
    <source>
        <dbReference type="ARBA" id="ARBA00022840"/>
    </source>
</evidence>
<gene>
    <name evidence="17" type="ordered locus">Hneap_1120</name>
</gene>
<dbReference type="FunFam" id="3.40.50.300:FF:001201">
    <property type="entry name" value="ATP-dependent DNA helicase UvrD2"/>
    <property type="match status" value="1"/>
</dbReference>
<dbReference type="PROSITE" id="PS51217">
    <property type="entry name" value="UVRD_HELICASE_CTER"/>
    <property type="match status" value="1"/>
</dbReference>
<dbReference type="EC" id="5.6.2.4" evidence="11"/>
<keyword evidence="3" id="KW-0227">DNA damage</keyword>
<dbReference type="Gene3D" id="3.40.50.300">
    <property type="entry name" value="P-loop containing nucleotide triphosphate hydrolases"/>
    <property type="match status" value="2"/>
</dbReference>
<dbReference type="GO" id="GO:0016887">
    <property type="term" value="F:ATP hydrolysis activity"/>
    <property type="evidence" value="ECO:0007669"/>
    <property type="project" value="RHEA"/>
</dbReference>
<dbReference type="SUPFAM" id="SSF52540">
    <property type="entry name" value="P-loop containing nucleoside triphosphate hydrolases"/>
    <property type="match status" value="1"/>
</dbReference>
<dbReference type="PROSITE" id="PS51198">
    <property type="entry name" value="UVRD_HELICASE_ATP_BIND"/>
    <property type="match status" value="1"/>
</dbReference>
<keyword evidence="5 14" id="KW-0347">Helicase</keyword>
<dbReference type="NCBIfam" id="NF008743">
    <property type="entry name" value="PRK11773.1"/>
    <property type="match status" value="1"/>
</dbReference>
<dbReference type="GO" id="GO:0003677">
    <property type="term" value="F:DNA binding"/>
    <property type="evidence" value="ECO:0007669"/>
    <property type="project" value="UniProtKB-KW"/>
</dbReference>
<evidence type="ECO:0000259" key="15">
    <source>
        <dbReference type="PROSITE" id="PS51198"/>
    </source>
</evidence>
<feature type="binding site" evidence="14">
    <location>
        <begin position="28"/>
        <end position="35"/>
    </location>
    <ligand>
        <name>ATP</name>
        <dbReference type="ChEBI" id="CHEBI:30616"/>
    </ligand>
</feature>
<evidence type="ECO:0000313" key="18">
    <source>
        <dbReference type="Proteomes" id="UP000009102"/>
    </source>
</evidence>
<dbReference type="PANTHER" id="PTHR11070">
    <property type="entry name" value="UVRD / RECB / PCRA DNA HELICASE FAMILY MEMBER"/>
    <property type="match status" value="1"/>
</dbReference>
<dbReference type="HOGENOM" id="CLU_004585_5_2_6"/>
<dbReference type="Pfam" id="PF21196">
    <property type="entry name" value="PcrA_UvrD_tudor"/>
    <property type="match status" value="1"/>
</dbReference>
<dbReference type="CDD" id="cd17932">
    <property type="entry name" value="DEXQc_UvrD"/>
    <property type="match status" value="1"/>
</dbReference>
<comment type="catalytic activity">
    <reaction evidence="10">
        <text>Couples ATP hydrolysis with the unwinding of duplex DNA by translocating in the 3'-5' direction.</text>
        <dbReference type="EC" id="5.6.2.4"/>
    </reaction>
</comment>
<dbReference type="OrthoDB" id="9806690at2"/>
<dbReference type="InterPro" id="IPR000212">
    <property type="entry name" value="DNA_helicase_UvrD/REP"/>
</dbReference>
<keyword evidence="6 14" id="KW-0067">ATP-binding</keyword>
<dbReference type="PANTHER" id="PTHR11070:SF2">
    <property type="entry name" value="ATP-DEPENDENT DNA HELICASE SRS2"/>
    <property type="match status" value="1"/>
</dbReference>
<dbReference type="GO" id="GO:0005524">
    <property type="term" value="F:ATP binding"/>
    <property type="evidence" value="ECO:0007669"/>
    <property type="project" value="UniProtKB-UniRule"/>
</dbReference>
<sequence length="728" mass="81566">MTNKILDPLNEAQREAVTSPSLATLVLAGAGSGKTRVLTHRMAWLHDEQGLSLHSMLAVTFTNKAAGEMRQRLSTLLAPNEASSASSGLGGLWVGTFHSLSNRLLRMHHQEANLPSSFQILDSDDQLRLVKRMLREANMDETRWPPRMVAGLINGWKEQGLRARHLATSGDHLNDAIMPVYQAYEDICQRGGLVDFTELLLRATELLRDHDTLRQHYQRRFRQVLIDEFQDTNSLQYAWARLLVGEDNGIFAVGDDDQSIYGWRGAKIEHIHDFARDFSNTHLVRLEQNYRSTGHILDAANAIITRNQGRLGKTLWTEGERGQPIRYYLAFNEQDEAYFVTQQIEQAVRDGLPRSECAILYRANAQSRAIEEALIRAGLPYRVYGGLRFFDRAEIRDALAYLRLVANRDDDAAFERVINNPARGLGDKSLQALRDQARTAATSLWQASINLLASGAFPPRASGGLRQFIDLIDSLAVDSATQTLSDRVAICIDRSGLREQHKKDRDQERAQSKLENLDELVNAARGFVFDPDESPGMSELDAFLSQTSLDAGDAQGEAWEDCVQLMTLHAAKGLEFEMVFLVGMEEGLFPHQMSIDEPGRLEEERRLCYVGITRAQKVLTLTSTESRRLHGRQMFPMPSRFLGELPGKLIDEIRPRAQQAFRAQSGLPGKPESTEAGWRIGQAVRHAKFGEGTIIDHEGSGANTRVLVNFGIEGSKWLILSYANLVPV</sequence>
<dbReference type="GO" id="GO:0033202">
    <property type="term" value="C:DNA helicase complex"/>
    <property type="evidence" value="ECO:0007669"/>
    <property type="project" value="TreeGrafter"/>
</dbReference>
<keyword evidence="7" id="KW-0238">DNA-binding</keyword>
<evidence type="ECO:0000256" key="12">
    <source>
        <dbReference type="ARBA" id="ARBA00034923"/>
    </source>
</evidence>
<evidence type="ECO:0000256" key="10">
    <source>
        <dbReference type="ARBA" id="ARBA00034617"/>
    </source>
</evidence>
<keyword evidence="2 14" id="KW-0547">Nucleotide-binding</keyword>
<feature type="domain" description="UvrD-like helicase ATP-binding" evidence="15">
    <location>
        <begin position="7"/>
        <end position="293"/>
    </location>
</feature>
<keyword evidence="9" id="KW-0413">Isomerase</keyword>
<evidence type="ECO:0000256" key="14">
    <source>
        <dbReference type="PROSITE-ProRule" id="PRU00560"/>
    </source>
</evidence>
<evidence type="ECO:0000313" key="17">
    <source>
        <dbReference type="EMBL" id="ACX95956.1"/>
    </source>
</evidence>
<name>D0KZT3_HALNC</name>
<dbReference type="InterPro" id="IPR014016">
    <property type="entry name" value="UvrD-like_ATP-bd"/>
</dbReference>
<keyword evidence="8" id="KW-0234">DNA repair</keyword>
<dbReference type="AlphaFoldDB" id="D0KZT3"/>
<dbReference type="InterPro" id="IPR013986">
    <property type="entry name" value="DExx_box_DNA_helicase_dom_sf"/>
</dbReference>
<evidence type="ECO:0000256" key="13">
    <source>
        <dbReference type="ARBA" id="ARBA00048988"/>
    </source>
</evidence>
<evidence type="ECO:0000256" key="5">
    <source>
        <dbReference type="ARBA" id="ARBA00022806"/>
    </source>
</evidence>
<dbReference type="eggNOG" id="COG0210">
    <property type="taxonomic scope" value="Bacteria"/>
</dbReference>
<feature type="domain" description="UvrD-like helicase C-terminal" evidence="16">
    <location>
        <begin position="294"/>
        <end position="573"/>
    </location>
</feature>
<comment type="catalytic activity">
    <reaction evidence="13">
        <text>ATP + H2O = ADP + phosphate + H(+)</text>
        <dbReference type="Rhea" id="RHEA:13065"/>
        <dbReference type="ChEBI" id="CHEBI:15377"/>
        <dbReference type="ChEBI" id="CHEBI:15378"/>
        <dbReference type="ChEBI" id="CHEBI:30616"/>
        <dbReference type="ChEBI" id="CHEBI:43474"/>
        <dbReference type="ChEBI" id="CHEBI:456216"/>
        <dbReference type="EC" id="5.6.2.4"/>
    </reaction>
</comment>
<dbReference type="Pfam" id="PF13361">
    <property type="entry name" value="UvrD_C"/>
    <property type="match status" value="2"/>
</dbReference>
<proteinExistence type="inferred from homology"/>
<dbReference type="CDD" id="cd18807">
    <property type="entry name" value="SF1_C_UvrD"/>
    <property type="match status" value="1"/>
</dbReference>
<dbReference type="GO" id="GO:0000725">
    <property type="term" value="P:recombinational repair"/>
    <property type="evidence" value="ECO:0007669"/>
    <property type="project" value="TreeGrafter"/>
</dbReference>
<dbReference type="KEGG" id="hna:Hneap_1120"/>
<dbReference type="Pfam" id="PF00580">
    <property type="entry name" value="UvrD-helicase"/>
    <property type="match status" value="1"/>
</dbReference>
<evidence type="ECO:0000256" key="2">
    <source>
        <dbReference type="ARBA" id="ARBA00022741"/>
    </source>
</evidence>
<evidence type="ECO:0000256" key="7">
    <source>
        <dbReference type="ARBA" id="ARBA00023125"/>
    </source>
</evidence>
<dbReference type="STRING" id="555778.Hneap_1120"/>
<dbReference type="InterPro" id="IPR027417">
    <property type="entry name" value="P-loop_NTPase"/>
</dbReference>
<protein>
    <recommendedName>
        <fullName evidence="11">DNA 3'-5' helicase</fullName>
        <ecNumber evidence="11">5.6.2.4</ecNumber>
    </recommendedName>
    <alternativeName>
        <fullName evidence="12">DNA 3'-5' helicase II</fullName>
    </alternativeName>
</protein>
<dbReference type="Gene3D" id="1.10.486.10">
    <property type="entry name" value="PCRA, domain 4"/>
    <property type="match status" value="1"/>
</dbReference>
<dbReference type="GO" id="GO:0043138">
    <property type="term" value="F:3'-5' DNA helicase activity"/>
    <property type="evidence" value="ECO:0007669"/>
    <property type="project" value="UniProtKB-EC"/>
</dbReference>
<dbReference type="EMBL" id="CP001801">
    <property type="protein sequence ID" value="ACX95956.1"/>
    <property type="molecule type" value="Genomic_DNA"/>
</dbReference>
<comment type="similarity">
    <text evidence="1">Belongs to the helicase family. UvrD subfamily.</text>
</comment>
<dbReference type="GO" id="GO:0005829">
    <property type="term" value="C:cytosol"/>
    <property type="evidence" value="ECO:0007669"/>
    <property type="project" value="TreeGrafter"/>
</dbReference>